<dbReference type="EMBL" id="JACCBI010000001">
    <property type="protein sequence ID" value="NYD68747.1"/>
    <property type="molecule type" value="Genomic_DNA"/>
</dbReference>
<dbReference type="AlphaFoldDB" id="A0A4Q2M743"/>
<protein>
    <submittedName>
        <fullName evidence="3">Uncharacterized protein</fullName>
    </submittedName>
</protein>
<comment type="caution">
    <text evidence="3">The sequence shown here is derived from an EMBL/GenBank/DDBJ whole genome shotgun (WGS) entry which is preliminary data.</text>
</comment>
<keyword evidence="1" id="KW-1133">Transmembrane helix</keyword>
<evidence type="ECO:0000313" key="3">
    <source>
        <dbReference type="EMBL" id="RXZ86103.1"/>
    </source>
</evidence>
<feature type="transmembrane region" description="Helical" evidence="1">
    <location>
        <begin position="188"/>
        <end position="211"/>
    </location>
</feature>
<reference evidence="2 5" key="2">
    <citation type="submission" date="2020-07" db="EMBL/GenBank/DDBJ databases">
        <title>Sequencing the genomes of 1000 actinobacteria strains.</title>
        <authorList>
            <person name="Klenk H.-P."/>
        </authorList>
    </citation>
    <scope>NUCLEOTIDE SEQUENCE [LARGE SCALE GENOMIC DNA]</scope>
    <source>
        <strain evidence="2 5">DSM 23870</strain>
    </source>
</reference>
<keyword evidence="1" id="KW-0472">Membrane</keyword>
<sequence>MTADDTDEAALSPEAMLALLTDQRKSMEGQIAAFVPYLVTMWGVVWFVGFSALWLIDGLQPAFGLPLPLAATIFAVLIAGAIGMSAYLGIRSNRGIRTTRAAAFTGTVYGVTWSVGSVAIFVFAMGLQFNGMTGAAVNIFYPTAFVLFAGIMYLIAGAIWQAVPCVVLGAYTVVIAVIAPFLGYPNHYLFLAIAGGGGFIALGVVSFAYLGRLRRRAQGIR</sequence>
<proteinExistence type="predicted"/>
<evidence type="ECO:0000256" key="1">
    <source>
        <dbReference type="SAM" id="Phobius"/>
    </source>
</evidence>
<gene>
    <name evidence="2" type="ORF">BJ972_003266</name>
    <name evidence="3" type="ORF">ESP50_12975</name>
</gene>
<name>A0A4Q2M743_9MICO</name>
<dbReference type="Proteomes" id="UP000581087">
    <property type="component" value="Unassembled WGS sequence"/>
</dbReference>
<feature type="transmembrane region" description="Helical" evidence="1">
    <location>
        <begin position="34"/>
        <end position="56"/>
    </location>
</feature>
<dbReference type="EMBL" id="SDPM01000006">
    <property type="protein sequence ID" value="RXZ86103.1"/>
    <property type="molecule type" value="Genomic_DNA"/>
</dbReference>
<evidence type="ECO:0000313" key="5">
    <source>
        <dbReference type="Proteomes" id="UP000581087"/>
    </source>
</evidence>
<keyword evidence="4" id="KW-1185">Reference proteome</keyword>
<evidence type="ECO:0000313" key="2">
    <source>
        <dbReference type="EMBL" id="NYD68747.1"/>
    </source>
</evidence>
<feature type="transmembrane region" description="Helical" evidence="1">
    <location>
        <begin position="139"/>
        <end position="156"/>
    </location>
</feature>
<dbReference type="Proteomes" id="UP000292686">
    <property type="component" value="Unassembled WGS sequence"/>
</dbReference>
<keyword evidence="1" id="KW-0812">Transmembrane</keyword>
<reference evidence="3 4" key="1">
    <citation type="submission" date="2019-01" db="EMBL/GenBank/DDBJ databases">
        <title>Agromyces.</title>
        <authorList>
            <person name="Li J."/>
        </authorList>
    </citation>
    <scope>NUCLEOTIDE SEQUENCE [LARGE SCALE GENOMIC DNA]</scope>
    <source>
        <strain evidence="3 4">DSM 23870</strain>
    </source>
</reference>
<accession>A0A4Q2M743</accession>
<dbReference type="RefSeq" id="WP_129175808.1">
    <property type="nucleotide sequence ID" value="NZ_JACCBI010000001.1"/>
</dbReference>
<dbReference type="OrthoDB" id="3240366at2"/>
<feature type="transmembrane region" description="Helical" evidence="1">
    <location>
        <begin position="163"/>
        <end position="182"/>
    </location>
</feature>
<feature type="transmembrane region" description="Helical" evidence="1">
    <location>
        <begin position="102"/>
        <end position="127"/>
    </location>
</feature>
<evidence type="ECO:0000313" key="4">
    <source>
        <dbReference type="Proteomes" id="UP000292686"/>
    </source>
</evidence>
<feature type="transmembrane region" description="Helical" evidence="1">
    <location>
        <begin position="68"/>
        <end position="90"/>
    </location>
</feature>
<organism evidence="3 4">
    <name type="scientific">Agromyces atrinae</name>
    <dbReference type="NCBI Taxonomy" id="592376"/>
    <lineage>
        <taxon>Bacteria</taxon>
        <taxon>Bacillati</taxon>
        <taxon>Actinomycetota</taxon>
        <taxon>Actinomycetes</taxon>
        <taxon>Micrococcales</taxon>
        <taxon>Microbacteriaceae</taxon>
        <taxon>Agromyces</taxon>
    </lineage>
</organism>